<dbReference type="InterPro" id="IPR005502">
    <property type="entry name" value="Ribosyl_crysJ1"/>
</dbReference>
<gene>
    <name evidence="2" type="ORF">ACFQSB_32190</name>
</gene>
<feature type="compositionally biased region" description="Basic and acidic residues" evidence="1">
    <location>
        <begin position="17"/>
        <end position="30"/>
    </location>
</feature>
<evidence type="ECO:0000313" key="3">
    <source>
        <dbReference type="Proteomes" id="UP001596496"/>
    </source>
</evidence>
<feature type="region of interest" description="Disordered" evidence="1">
    <location>
        <begin position="1"/>
        <end position="61"/>
    </location>
</feature>
<dbReference type="SUPFAM" id="SSF101478">
    <property type="entry name" value="ADP-ribosylglycohydrolase"/>
    <property type="match status" value="1"/>
</dbReference>
<dbReference type="InterPro" id="IPR050792">
    <property type="entry name" value="ADP-ribosylglycohydrolase"/>
</dbReference>
<dbReference type="Proteomes" id="UP001596496">
    <property type="component" value="Unassembled WGS sequence"/>
</dbReference>
<dbReference type="InterPro" id="IPR036705">
    <property type="entry name" value="Ribosyl_crysJ1_sf"/>
</dbReference>
<reference evidence="3" key="1">
    <citation type="journal article" date="2019" name="Int. J. Syst. Evol. Microbiol.">
        <title>The Global Catalogue of Microorganisms (GCM) 10K type strain sequencing project: providing services to taxonomists for standard genome sequencing and annotation.</title>
        <authorList>
            <consortium name="The Broad Institute Genomics Platform"/>
            <consortium name="The Broad Institute Genome Sequencing Center for Infectious Disease"/>
            <person name="Wu L."/>
            <person name="Ma J."/>
        </authorList>
    </citation>
    <scope>NUCLEOTIDE SEQUENCE [LARGE SCALE GENOMIC DNA]</scope>
    <source>
        <strain evidence="3">CECT 7649</strain>
    </source>
</reference>
<organism evidence="2 3">
    <name type="scientific">Sphaerisporangium rhizosphaerae</name>
    <dbReference type="NCBI Taxonomy" id="2269375"/>
    <lineage>
        <taxon>Bacteria</taxon>
        <taxon>Bacillati</taxon>
        <taxon>Actinomycetota</taxon>
        <taxon>Actinomycetes</taxon>
        <taxon>Streptosporangiales</taxon>
        <taxon>Streptosporangiaceae</taxon>
        <taxon>Sphaerisporangium</taxon>
    </lineage>
</organism>
<evidence type="ECO:0000256" key="1">
    <source>
        <dbReference type="SAM" id="MobiDB-lite"/>
    </source>
</evidence>
<dbReference type="EMBL" id="JBHTCG010000032">
    <property type="protein sequence ID" value="MFC7386909.1"/>
    <property type="molecule type" value="Genomic_DNA"/>
</dbReference>
<keyword evidence="3" id="KW-1185">Reference proteome</keyword>
<dbReference type="Gene3D" id="1.10.4080.10">
    <property type="entry name" value="ADP-ribosylation/Crystallin J1"/>
    <property type="match status" value="1"/>
</dbReference>
<sequence length="491" mass="51222">MSGDRPIRLTWVQPEDLVGHELRQAGEDGRGAQAAPIADRWHAAGGHDAPPRAGASPEPPAPELRALAAELLDELAGIPSPLPEPTGLAGIRAAASAWAASGTPDSAATLARPGSGVPDGAATLARVGSGAPERPGAHPDELGERLLGAWRGRAAGCVLGKPVEKIPRQGIREIAEATGNWPIRGWFTAEGLPAEVAARWPWNRRSAATSLAETLDGVPEDDDLNFPLLALSLLERHGRGFTTADVAALWLEELPAGRVFTAERVAYRNLLDGLEPPRTATWRNPFREWIGALIRADVYGWANPGDVRAAAEFAWRDARLSHTANGVYGAMMVAAMCARSLVVPSGDPAAAVEEVVAAGLSVVPAGSRLARAVRDAVADARAEPDFERVVDRLYERHGGLHWVHTVNNAALVAAALTHGRGDFTASVAGAVAAGWDTDSAGATVGSIAGGLLGASRIPSGWALGDRLASSLRGFDGIGFDELTRRTLAVAS</sequence>
<proteinExistence type="predicted"/>
<comment type="caution">
    <text evidence="2">The sequence shown here is derived from an EMBL/GenBank/DDBJ whole genome shotgun (WGS) entry which is preliminary data.</text>
</comment>
<protein>
    <submittedName>
        <fullName evidence="2">ADP-ribosylglycohydrolase family protein</fullName>
    </submittedName>
</protein>
<dbReference type="RefSeq" id="WP_380830615.1">
    <property type="nucleotide sequence ID" value="NZ_JBHTCG010000032.1"/>
</dbReference>
<dbReference type="PANTHER" id="PTHR16222:SF12">
    <property type="entry name" value="ADP-RIBOSYLGLYCOHYDROLASE-RELATED"/>
    <property type="match status" value="1"/>
</dbReference>
<dbReference type="PANTHER" id="PTHR16222">
    <property type="entry name" value="ADP-RIBOSYLGLYCOHYDROLASE"/>
    <property type="match status" value="1"/>
</dbReference>
<dbReference type="Pfam" id="PF03747">
    <property type="entry name" value="ADP_ribosyl_GH"/>
    <property type="match status" value="1"/>
</dbReference>
<accession>A0ABW2PD92</accession>
<evidence type="ECO:0000313" key="2">
    <source>
        <dbReference type="EMBL" id="MFC7386909.1"/>
    </source>
</evidence>
<name>A0ABW2PD92_9ACTN</name>